<evidence type="ECO:0000313" key="3">
    <source>
        <dbReference type="Proteomes" id="UP000601223"/>
    </source>
</evidence>
<dbReference type="GO" id="GO:0005737">
    <property type="term" value="C:cytoplasm"/>
    <property type="evidence" value="ECO:0007669"/>
    <property type="project" value="TreeGrafter"/>
</dbReference>
<dbReference type="Proteomes" id="UP000601223">
    <property type="component" value="Unassembled WGS sequence"/>
</dbReference>
<gene>
    <name evidence="2" type="ORF">Cba03nite_47250</name>
</gene>
<evidence type="ECO:0000313" key="2">
    <source>
        <dbReference type="EMBL" id="GIF83376.1"/>
    </source>
</evidence>
<keyword evidence="3" id="KW-1185">Reference proteome</keyword>
<dbReference type="InterPro" id="IPR051908">
    <property type="entry name" value="Ribosomal_N-acetyltransferase"/>
</dbReference>
<dbReference type="RefSeq" id="WP_203750077.1">
    <property type="nucleotide sequence ID" value="NZ_BONF01000028.1"/>
</dbReference>
<dbReference type="EMBL" id="BONF01000028">
    <property type="protein sequence ID" value="GIF83376.1"/>
    <property type="molecule type" value="Genomic_DNA"/>
</dbReference>
<dbReference type="AlphaFoldDB" id="A0A8J3JF47"/>
<protein>
    <recommendedName>
        <fullName evidence="1">N-acetyltransferase domain-containing protein</fullName>
    </recommendedName>
</protein>
<dbReference type="PANTHER" id="PTHR43441:SF6">
    <property type="entry name" value="N-ACETYLTRANSFERASE DOMAIN-CONTAINING PROTEIN"/>
    <property type="match status" value="1"/>
</dbReference>
<dbReference type="SUPFAM" id="SSF55729">
    <property type="entry name" value="Acyl-CoA N-acyltransferases (Nat)"/>
    <property type="match status" value="1"/>
</dbReference>
<feature type="domain" description="N-acetyltransferase" evidence="1">
    <location>
        <begin position="7"/>
        <end position="158"/>
    </location>
</feature>
<dbReference type="PANTHER" id="PTHR43441">
    <property type="entry name" value="RIBOSOMAL-PROTEIN-SERINE ACETYLTRANSFERASE"/>
    <property type="match status" value="1"/>
</dbReference>
<comment type="caution">
    <text evidence="2">The sequence shown here is derived from an EMBL/GenBank/DDBJ whole genome shotgun (WGS) entry which is preliminary data.</text>
</comment>
<dbReference type="PROSITE" id="PS51186">
    <property type="entry name" value="GNAT"/>
    <property type="match status" value="1"/>
</dbReference>
<evidence type="ECO:0000259" key="1">
    <source>
        <dbReference type="PROSITE" id="PS51186"/>
    </source>
</evidence>
<dbReference type="InterPro" id="IPR000182">
    <property type="entry name" value="GNAT_dom"/>
</dbReference>
<dbReference type="Pfam" id="PF13302">
    <property type="entry name" value="Acetyltransf_3"/>
    <property type="match status" value="1"/>
</dbReference>
<sequence length="160" mass="17256">MIETERLRLQPLTREQAEQVVAGERAGQAWSAGYPREDDQDVARMALAHPAAEPPFGPLQIVARDSGLVVGGIGFFGPPDADGVVELGYGVAPEAEGRGYATEALRGLLRYAFSTGRVRRAIADTAHGNVGSQRVMEKAGMRQTRSDDRLRYYETTAPAA</sequence>
<dbReference type="GO" id="GO:1990189">
    <property type="term" value="F:protein N-terminal-serine acetyltransferase activity"/>
    <property type="evidence" value="ECO:0007669"/>
    <property type="project" value="TreeGrafter"/>
</dbReference>
<name>A0A8J3JF47_9ACTN</name>
<dbReference type="CDD" id="cd04301">
    <property type="entry name" value="NAT_SF"/>
    <property type="match status" value="1"/>
</dbReference>
<accession>A0A8J3JF47</accession>
<dbReference type="GO" id="GO:0008999">
    <property type="term" value="F:protein-N-terminal-alanine acetyltransferase activity"/>
    <property type="evidence" value="ECO:0007669"/>
    <property type="project" value="TreeGrafter"/>
</dbReference>
<organism evidence="2 3">
    <name type="scientific">Catellatospora bangladeshensis</name>
    <dbReference type="NCBI Taxonomy" id="310355"/>
    <lineage>
        <taxon>Bacteria</taxon>
        <taxon>Bacillati</taxon>
        <taxon>Actinomycetota</taxon>
        <taxon>Actinomycetes</taxon>
        <taxon>Micromonosporales</taxon>
        <taxon>Micromonosporaceae</taxon>
        <taxon>Catellatospora</taxon>
    </lineage>
</organism>
<proteinExistence type="predicted"/>
<reference evidence="2 3" key="1">
    <citation type="submission" date="2021-01" db="EMBL/GenBank/DDBJ databases">
        <title>Whole genome shotgun sequence of Catellatospora bangladeshensis NBRC 107357.</title>
        <authorList>
            <person name="Komaki H."/>
            <person name="Tamura T."/>
        </authorList>
    </citation>
    <scope>NUCLEOTIDE SEQUENCE [LARGE SCALE GENOMIC DNA]</scope>
    <source>
        <strain evidence="2 3">NBRC 107357</strain>
    </source>
</reference>
<dbReference type="Gene3D" id="3.40.630.30">
    <property type="match status" value="1"/>
</dbReference>
<dbReference type="InterPro" id="IPR016181">
    <property type="entry name" value="Acyl_CoA_acyltransferase"/>
</dbReference>